<dbReference type="AlphaFoldDB" id="A0A225DHD8"/>
<sequence length="49" mass="5575">MVRVTADRDTFVSSGLPVRLVSHHLRLLGVLARREDADWLVLVDCDRSE</sequence>
<keyword evidence="2" id="KW-1185">Reference proteome</keyword>
<gene>
    <name evidence="1" type="ORF">FRUB_09172</name>
</gene>
<dbReference type="Proteomes" id="UP000214646">
    <property type="component" value="Unassembled WGS sequence"/>
</dbReference>
<comment type="caution">
    <text evidence="1">The sequence shown here is derived from an EMBL/GenBank/DDBJ whole genome shotgun (WGS) entry which is preliminary data.</text>
</comment>
<organism evidence="1 2">
    <name type="scientific">Fimbriiglobus ruber</name>
    <dbReference type="NCBI Taxonomy" id="1908690"/>
    <lineage>
        <taxon>Bacteria</taxon>
        <taxon>Pseudomonadati</taxon>
        <taxon>Planctomycetota</taxon>
        <taxon>Planctomycetia</taxon>
        <taxon>Gemmatales</taxon>
        <taxon>Gemmataceae</taxon>
        <taxon>Fimbriiglobus</taxon>
    </lineage>
</organism>
<accession>A0A225DHD8</accession>
<evidence type="ECO:0000313" key="2">
    <source>
        <dbReference type="Proteomes" id="UP000214646"/>
    </source>
</evidence>
<proteinExistence type="predicted"/>
<reference evidence="2" key="1">
    <citation type="submission" date="2017-06" db="EMBL/GenBank/DDBJ databases">
        <title>Genome analysis of Fimbriiglobus ruber SP5, the first member of the order Planctomycetales with confirmed chitinolytic capability.</title>
        <authorList>
            <person name="Ravin N.V."/>
            <person name="Rakitin A.L."/>
            <person name="Ivanova A.A."/>
            <person name="Beletsky A.V."/>
            <person name="Kulichevskaya I.S."/>
            <person name="Mardanov A.V."/>
            <person name="Dedysh S.N."/>
        </authorList>
    </citation>
    <scope>NUCLEOTIDE SEQUENCE [LARGE SCALE GENOMIC DNA]</scope>
    <source>
        <strain evidence="2">SP5</strain>
    </source>
</reference>
<name>A0A225DHD8_9BACT</name>
<dbReference type="EMBL" id="NIDE01000017">
    <property type="protein sequence ID" value="OWK36609.1"/>
    <property type="molecule type" value="Genomic_DNA"/>
</dbReference>
<protein>
    <submittedName>
        <fullName evidence="1">Uncharacterized protein</fullName>
    </submittedName>
</protein>
<evidence type="ECO:0000313" key="1">
    <source>
        <dbReference type="EMBL" id="OWK36609.1"/>
    </source>
</evidence>